<organism evidence="3 4">
    <name type="scientific">Rosistilla oblonga</name>
    <dbReference type="NCBI Taxonomy" id="2527990"/>
    <lineage>
        <taxon>Bacteria</taxon>
        <taxon>Pseudomonadati</taxon>
        <taxon>Planctomycetota</taxon>
        <taxon>Planctomycetia</taxon>
        <taxon>Pirellulales</taxon>
        <taxon>Pirellulaceae</taxon>
        <taxon>Rosistilla</taxon>
    </lineage>
</organism>
<sequence>MSSSAHDSTHRSTVPTDKKKHDPPLDKKAPGAVFLLPALTFMVVLVLGVAVFALFRAW</sequence>
<protein>
    <submittedName>
        <fullName evidence="3">Uncharacterized protein</fullName>
    </submittedName>
</protein>
<evidence type="ECO:0000313" key="4">
    <source>
        <dbReference type="Proteomes" id="UP000316770"/>
    </source>
</evidence>
<feature type="region of interest" description="Disordered" evidence="1">
    <location>
        <begin position="1"/>
        <end position="25"/>
    </location>
</feature>
<dbReference type="Proteomes" id="UP000316770">
    <property type="component" value="Chromosome"/>
</dbReference>
<evidence type="ECO:0000256" key="1">
    <source>
        <dbReference type="SAM" id="MobiDB-lite"/>
    </source>
</evidence>
<evidence type="ECO:0000256" key="2">
    <source>
        <dbReference type="SAM" id="Phobius"/>
    </source>
</evidence>
<keyword evidence="2" id="KW-0812">Transmembrane</keyword>
<gene>
    <name evidence="3" type="ORF">Mal33_53830</name>
</gene>
<keyword evidence="2" id="KW-0472">Membrane</keyword>
<evidence type="ECO:0000313" key="3">
    <source>
        <dbReference type="EMBL" id="QDV59355.1"/>
    </source>
</evidence>
<proteinExistence type="predicted"/>
<feature type="compositionally biased region" description="Basic and acidic residues" evidence="1">
    <location>
        <begin position="16"/>
        <end position="25"/>
    </location>
</feature>
<accession>A0A518J1Z2</accession>
<name>A0A518J1Z2_9BACT</name>
<keyword evidence="2" id="KW-1133">Transmembrane helix</keyword>
<dbReference type="RefSeq" id="WP_197451764.1">
    <property type="nucleotide sequence ID" value="NZ_CP036292.1"/>
</dbReference>
<keyword evidence="4" id="KW-1185">Reference proteome</keyword>
<reference evidence="3 4" key="1">
    <citation type="submission" date="2019-02" db="EMBL/GenBank/DDBJ databases">
        <title>Deep-cultivation of Planctomycetes and their phenomic and genomic characterization uncovers novel biology.</title>
        <authorList>
            <person name="Wiegand S."/>
            <person name="Jogler M."/>
            <person name="Boedeker C."/>
            <person name="Pinto D."/>
            <person name="Vollmers J."/>
            <person name="Rivas-Marin E."/>
            <person name="Kohn T."/>
            <person name="Peeters S.H."/>
            <person name="Heuer A."/>
            <person name="Rast P."/>
            <person name="Oberbeckmann S."/>
            <person name="Bunk B."/>
            <person name="Jeske O."/>
            <person name="Meyerdierks A."/>
            <person name="Storesund J.E."/>
            <person name="Kallscheuer N."/>
            <person name="Luecker S."/>
            <person name="Lage O.M."/>
            <person name="Pohl T."/>
            <person name="Merkel B.J."/>
            <person name="Hornburger P."/>
            <person name="Mueller R.-W."/>
            <person name="Bruemmer F."/>
            <person name="Labrenz M."/>
            <person name="Spormann A.M."/>
            <person name="Op den Camp H."/>
            <person name="Overmann J."/>
            <person name="Amann R."/>
            <person name="Jetten M.S.M."/>
            <person name="Mascher T."/>
            <person name="Medema M.H."/>
            <person name="Devos D.P."/>
            <person name="Kaster A.-K."/>
            <person name="Ovreas L."/>
            <person name="Rohde M."/>
            <person name="Galperin M.Y."/>
            <person name="Jogler C."/>
        </authorList>
    </citation>
    <scope>NUCLEOTIDE SEQUENCE [LARGE SCALE GENOMIC DNA]</scope>
    <source>
        <strain evidence="3 4">Mal33</strain>
    </source>
</reference>
<dbReference type="AlphaFoldDB" id="A0A518J1Z2"/>
<feature type="compositionally biased region" description="Polar residues" evidence="1">
    <location>
        <begin position="1"/>
        <end position="14"/>
    </location>
</feature>
<dbReference type="EMBL" id="CP036318">
    <property type="protein sequence ID" value="QDV59355.1"/>
    <property type="molecule type" value="Genomic_DNA"/>
</dbReference>
<feature type="transmembrane region" description="Helical" evidence="2">
    <location>
        <begin position="32"/>
        <end position="55"/>
    </location>
</feature>